<dbReference type="Proteomes" id="UP000193642">
    <property type="component" value="Unassembled WGS sequence"/>
</dbReference>
<evidence type="ECO:0000256" key="3">
    <source>
        <dbReference type="ARBA" id="ARBA00023015"/>
    </source>
</evidence>
<dbReference type="SUPFAM" id="SSF57959">
    <property type="entry name" value="Leucine zipper domain"/>
    <property type="match status" value="1"/>
</dbReference>
<dbReference type="InterPro" id="IPR050936">
    <property type="entry name" value="AP-1-like"/>
</dbReference>
<evidence type="ECO:0000313" key="9">
    <source>
        <dbReference type="Proteomes" id="UP000193642"/>
    </source>
</evidence>
<evidence type="ECO:0000313" key="8">
    <source>
        <dbReference type="EMBL" id="ORY41669.1"/>
    </source>
</evidence>
<evidence type="ECO:0000256" key="2">
    <source>
        <dbReference type="ARBA" id="ARBA00007163"/>
    </source>
</evidence>
<dbReference type="CDD" id="cd14688">
    <property type="entry name" value="bZIP_YAP"/>
    <property type="match status" value="1"/>
</dbReference>
<feature type="compositionally biased region" description="Basic and acidic residues" evidence="7">
    <location>
        <begin position="13"/>
        <end position="35"/>
    </location>
</feature>
<keyword evidence="3" id="KW-0805">Transcription regulation</keyword>
<feature type="non-terminal residue" evidence="8">
    <location>
        <position position="1"/>
    </location>
</feature>
<dbReference type="InterPro" id="IPR046347">
    <property type="entry name" value="bZIP_sf"/>
</dbReference>
<keyword evidence="5" id="KW-0804">Transcription</keyword>
<dbReference type="OrthoDB" id="2146716at2759"/>
<evidence type="ECO:0000256" key="4">
    <source>
        <dbReference type="ARBA" id="ARBA00023125"/>
    </source>
</evidence>
<reference evidence="8 9" key="1">
    <citation type="submission" date="2016-07" db="EMBL/GenBank/DDBJ databases">
        <title>Pervasive Adenine N6-methylation of Active Genes in Fungi.</title>
        <authorList>
            <consortium name="DOE Joint Genome Institute"/>
            <person name="Mondo S.J."/>
            <person name="Dannebaum R.O."/>
            <person name="Kuo R.C."/>
            <person name="Labutti K."/>
            <person name="Haridas S."/>
            <person name="Kuo A."/>
            <person name="Salamov A."/>
            <person name="Ahrendt S.R."/>
            <person name="Lipzen A."/>
            <person name="Sullivan W."/>
            <person name="Andreopoulos W.B."/>
            <person name="Clum A."/>
            <person name="Lindquist E."/>
            <person name="Daum C."/>
            <person name="Ramamoorthy G.K."/>
            <person name="Gryganskyi A."/>
            <person name="Culley D."/>
            <person name="Magnuson J.K."/>
            <person name="James T.Y."/>
            <person name="O'Malley M.A."/>
            <person name="Stajich J.E."/>
            <person name="Spatafora J.W."/>
            <person name="Visel A."/>
            <person name="Grigoriev I.V."/>
        </authorList>
    </citation>
    <scope>NUCLEOTIDE SEQUENCE [LARGE SCALE GENOMIC DNA]</scope>
    <source>
        <strain evidence="8 9">JEL800</strain>
    </source>
</reference>
<comment type="caution">
    <text evidence="8">The sequence shown here is derived from an EMBL/GenBank/DDBJ whole genome shotgun (WGS) entry which is preliminary data.</text>
</comment>
<proteinExistence type="inferred from homology"/>
<evidence type="ECO:0000256" key="6">
    <source>
        <dbReference type="ARBA" id="ARBA00023242"/>
    </source>
</evidence>
<dbReference type="GO" id="GO:0090575">
    <property type="term" value="C:RNA polymerase II transcription regulator complex"/>
    <property type="evidence" value="ECO:0007669"/>
    <property type="project" value="TreeGrafter"/>
</dbReference>
<dbReference type="Gene3D" id="1.20.5.170">
    <property type="match status" value="1"/>
</dbReference>
<keyword evidence="9" id="KW-1185">Reference proteome</keyword>
<dbReference type="EMBL" id="MCGO01000031">
    <property type="protein sequence ID" value="ORY41669.1"/>
    <property type="molecule type" value="Genomic_DNA"/>
</dbReference>
<keyword evidence="6" id="KW-0539">Nucleus</keyword>
<evidence type="ECO:0000256" key="7">
    <source>
        <dbReference type="SAM" id="MobiDB-lite"/>
    </source>
</evidence>
<protein>
    <recommendedName>
        <fullName evidence="10">BZIP domain-containing protein</fullName>
    </recommendedName>
</protein>
<sequence>DEYNRKSGVTNQSERRTEQVRKAQRAYRERKENHVKSLEEQLEQFKSGQPPDVISLLERVASLEKDNLDLQKKLQIAESLDKTCPNCEKEQKRANDAEAPSLMLEISSSLNQSSSSLPLPTSSSSLLQNPWTFPSNNQHGSPIRTPPPVIAPPPFYQYIGSPNIPVSSLQQSDSFDHQPLPVLISSSTSSEAIKKPVPEYGKPYYIPDEPGPVPGKIKSAVEVYGPPDIDYAWKDLKSLDSLKDNIYVDMTFRLFLQQVHCTDRTLLKNSIIKAAAAKYKILNGCSLLDRSRAMEIMDQVQLHNKQHVNHVYYNSSHMQSLNTPADAPFKEAIAGIPSLKEAGDDIDELCALFWTQTRVGRGEEREAVFFKMIDVFAKLLRVCKDEEDRTKFLLATEIGRELIIIMW</sequence>
<dbReference type="GO" id="GO:0001228">
    <property type="term" value="F:DNA-binding transcription activator activity, RNA polymerase II-specific"/>
    <property type="evidence" value="ECO:0007669"/>
    <property type="project" value="TreeGrafter"/>
</dbReference>
<dbReference type="AlphaFoldDB" id="A0A1Y2C3R9"/>
<dbReference type="PANTHER" id="PTHR40621:SF11">
    <property type="entry name" value="TRANSCRIPTION FACTOR KAPC-RELATED"/>
    <property type="match status" value="1"/>
</dbReference>
<keyword evidence="4" id="KW-0238">DNA-binding</keyword>
<evidence type="ECO:0008006" key="10">
    <source>
        <dbReference type="Google" id="ProtNLM"/>
    </source>
</evidence>
<comment type="similarity">
    <text evidence="2">Belongs to the bZIP family.</text>
</comment>
<evidence type="ECO:0000256" key="1">
    <source>
        <dbReference type="ARBA" id="ARBA00004123"/>
    </source>
</evidence>
<feature type="region of interest" description="Disordered" evidence="7">
    <location>
        <begin position="1"/>
        <end position="35"/>
    </location>
</feature>
<dbReference type="GO" id="GO:0000976">
    <property type="term" value="F:transcription cis-regulatory region binding"/>
    <property type="evidence" value="ECO:0007669"/>
    <property type="project" value="InterPro"/>
</dbReference>
<accession>A0A1Y2C3R9</accession>
<name>A0A1Y2C3R9_9FUNG</name>
<evidence type="ECO:0000256" key="5">
    <source>
        <dbReference type="ARBA" id="ARBA00023163"/>
    </source>
</evidence>
<organism evidence="8 9">
    <name type="scientific">Rhizoclosmatium globosum</name>
    <dbReference type="NCBI Taxonomy" id="329046"/>
    <lineage>
        <taxon>Eukaryota</taxon>
        <taxon>Fungi</taxon>
        <taxon>Fungi incertae sedis</taxon>
        <taxon>Chytridiomycota</taxon>
        <taxon>Chytridiomycota incertae sedis</taxon>
        <taxon>Chytridiomycetes</taxon>
        <taxon>Chytridiales</taxon>
        <taxon>Chytriomycetaceae</taxon>
        <taxon>Rhizoclosmatium</taxon>
    </lineage>
</organism>
<dbReference type="PANTHER" id="PTHR40621">
    <property type="entry name" value="TRANSCRIPTION FACTOR KAPC-RELATED"/>
    <property type="match status" value="1"/>
</dbReference>
<comment type="subcellular location">
    <subcellularLocation>
        <location evidence="1">Nucleus</location>
    </subcellularLocation>
</comment>
<gene>
    <name evidence="8" type="ORF">BCR33DRAFT_718811</name>
</gene>